<evidence type="ECO:0000313" key="6">
    <source>
        <dbReference type="Proteomes" id="UP001501442"/>
    </source>
</evidence>
<accession>A0ABP8UI20</accession>
<dbReference type="Gene3D" id="1.10.10.2840">
    <property type="entry name" value="PucR C-terminal helix-turn-helix domain"/>
    <property type="match status" value="1"/>
</dbReference>
<proteinExistence type="inferred from homology"/>
<dbReference type="Proteomes" id="UP001501442">
    <property type="component" value="Unassembled WGS sequence"/>
</dbReference>
<evidence type="ECO:0000259" key="3">
    <source>
        <dbReference type="Pfam" id="PF14361"/>
    </source>
</evidence>
<dbReference type="InterPro" id="IPR025751">
    <property type="entry name" value="RsbRD_N_dom"/>
</dbReference>
<organism evidence="5 6">
    <name type="scientific">Actinoallomurus vinaceus</name>
    <dbReference type="NCBI Taxonomy" id="1080074"/>
    <lineage>
        <taxon>Bacteria</taxon>
        <taxon>Bacillati</taxon>
        <taxon>Actinomycetota</taxon>
        <taxon>Actinomycetes</taxon>
        <taxon>Streptosporangiales</taxon>
        <taxon>Thermomonosporaceae</taxon>
        <taxon>Actinoallomurus</taxon>
    </lineage>
</organism>
<evidence type="ECO:0000259" key="4">
    <source>
        <dbReference type="Pfam" id="PF17853"/>
    </source>
</evidence>
<comment type="similarity">
    <text evidence="1">Belongs to the CdaR family.</text>
</comment>
<dbReference type="SUPFAM" id="SSF88659">
    <property type="entry name" value="Sigma3 and sigma4 domains of RNA polymerase sigma factors"/>
    <property type="match status" value="1"/>
</dbReference>
<dbReference type="InterPro" id="IPR013324">
    <property type="entry name" value="RNA_pol_sigma_r3/r4-like"/>
</dbReference>
<dbReference type="InterPro" id="IPR051448">
    <property type="entry name" value="CdaR-like_regulators"/>
</dbReference>
<protein>
    <submittedName>
        <fullName evidence="5">Helix-turn-helix domain-containing protein</fullName>
    </submittedName>
</protein>
<dbReference type="PANTHER" id="PTHR33744:SF1">
    <property type="entry name" value="DNA-BINDING TRANSCRIPTIONAL ACTIVATOR ADER"/>
    <property type="match status" value="1"/>
</dbReference>
<feature type="domain" description="PucR C-terminal helix-turn-helix" evidence="2">
    <location>
        <begin position="355"/>
        <end position="411"/>
    </location>
</feature>
<comment type="caution">
    <text evidence="5">The sequence shown here is derived from an EMBL/GenBank/DDBJ whole genome shotgun (WGS) entry which is preliminary data.</text>
</comment>
<dbReference type="InterPro" id="IPR042070">
    <property type="entry name" value="PucR_C-HTH_sf"/>
</dbReference>
<dbReference type="PANTHER" id="PTHR33744">
    <property type="entry name" value="CARBOHYDRATE DIACID REGULATOR"/>
    <property type="match status" value="1"/>
</dbReference>
<dbReference type="InterPro" id="IPR041522">
    <property type="entry name" value="CdaR_GGDEF"/>
</dbReference>
<reference evidence="6" key="1">
    <citation type="journal article" date="2019" name="Int. J. Syst. Evol. Microbiol.">
        <title>The Global Catalogue of Microorganisms (GCM) 10K type strain sequencing project: providing services to taxonomists for standard genome sequencing and annotation.</title>
        <authorList>
            <consortium name="The Broad Institute Genomics Platform"/>
            <consortium name="The Broad Institute Genome Sequencing Center for Infectious Disease"/>
            <person name="Wu L."/>
            <person name="Ma J."/>
        </authorList>
    </citation>
    <scope>NUCLEOTIDE SEQUENCE [LARGE SCALE GENOMIC DNA]</scope>
    <source>
        <strain evidence="6">JCM 17939</strain>
    </source>
</reference>
<dbReference type="Pfam" id="PF14361">
    <property type="entry name" value="RsbRD_N"/>
    <property type="match status" value="1"/>
</dbReference>
<evidence type="ECO:0000313" key="5">
    <source>
        <dbReference type="EMBL" id="GAA4629488.1"/>
    </source>
</evidence>
<evidence type="ECO:0000256" key="1">
    <source>
        <dbReference type="ARBA" id="ARBA00006754"/>
    </source>
</evidence>
<evidence type="ECO:0000259" key="2">
    <source>
        <dbReference type="Pfam" id="PF13556"/>
    </source>
</evidence>
<feature type="domain" description="RsbT co-antagonist protein RsbRD N-terminal" evidence="3">
    <location>
        <begin position="50"/>
        <end position="186"/>
    </location>
</feature>
<gene>
    <name evidence="5" type="ORF">GCM10023196_050840</name>
</gene>
<feature type="domain" description="CdaR GGDEF-like" evidence="4">
    <location>
        <begin position="202"/>
        <end position="306"/>
    </location>
</feature>
<dbReference type="Pfam" id="PF17853">
    <property type="entry name" value="GGDEF_2"/>
    <property type="match status" value="1"/>
</dbReference>
<dbReference type="EMBL" id="BAABHK010000007">
    <property type="protein sequence ID" value="GAA4629488.1"/>
    <property type="molecule type" value="Genomic_DNA"/>
</dbReference>
<dbReference type="Pfam" id="PF13556">
    <property type="entry name" value="HTH_30"/>
    <property type="match status" value="1"/>
</dbReference>
<dbReference type="InterPro" id="IPR025736">
    <property type="entry name" value="PucR_C-HTH_dom"/>
</dbReference>
<sequence length="416" mass="45459">MSEMPYQWLLGLRAEGGGHAPAASPVTLAFARETIGEGPTGWAVETAVWMTQEVIRQVPAYGGGRTSFETLRRSVEASVLAALVGLLLDVRPSPEMVPVEAVEGNAELVRRGVPLDLVLRGVRIGHACLHQRFMDAIDAQGEPVRPAESHRVSELLFSYADAHASRMAEEYIAERDRWQASTEAARRRIVEDVLAGRRIDQEAASRTLGYELARHHLAFVVAADELDTPAEVLRRFAAEVSRSVGGQGVLTVQAGPSDVWAWTAWPAPAAPALEIRVPEGLRLAVGPPAYGVAGFRRSHLGAREAQGFLGEDVRLCRYADIRVRSLLAARGEPARWFAEETLGALLGGDRRTAELRETLRVYLAAGRSPQRAAELLHVSRNTVSYRIKRAEELLGHALPDDLLDLRLALEIARTPP</sequence>
<keyword evidence="6" id="KW-1185">Reference proteome</keyword>
<name>A0ABP8UI20_9ACTN</name>